<feature type="compositionally biased region" description="Acidic residues" evidence="1">
    <location>
        <begin position="108"/>
        <end position="117"/>
    </location>
</feature>
<organism evidence="3">
    <name type="scientific">Sesamum latifolium</name>
    <dbReference type="NCBI Taxonomy" id="2727402"/>
    <lineage>
        <taxon>Eukaryota</taxon>
        <taxon>Viridiplantae</taxon>
        <taxon>Streptophyta</taxon>
        <taxon>Embryophyta</taxon>
        <taxon>Tracheophyta</taxon>
        <taxon>Spermatophyta</taxon>
        <taxon>Magnoliopsida</taxon>
        <taxon>eudicotyledons</taxon>
        <taxon>Gunneridae</taxon>
        <taxon>Pentapetalae</taxon>
        <taxon>asterids</taxon>
        <taxon>lamiids</taxon>
        <taxon>Lamiales</taxon>
        <taxon>Pedaliaceae</taxon>
        <taxon>Sesamum</taxon>
    </lineage>
</organism>
<feature type="compositionally biased region" description="Basic and acidic residues" evidence="1">
    <location>
        <begin position="118"/>
        <end position="132"/>
    </location>
</feature>
<evidence type="ECO:0000256" key="1">
    <source>
        <dbReference type="SAM" id="MobiDB-lite"/>
    </source>
</evidence>
<sequence length="423" mass="48976">MSSEVGFMGNRTYYTLIDEVYYRHLGLKLIYVEVDGNVMGREFGEKNDLLEKSDFEDFENSDFDMKNDDDQPKIIGEGSDGESLEKKIEKEVEEMNMKESNEKKKEDVEDSKEDSEADLIRSHEDSESHKGSDEDETGKKHIVFNPIEQYDPTFELCMIFSTKIEFRNAVHSQAIKIRRHLKITKNDKKRIYAKCGKKDNCQWRIHADKVSNECTFQIREYNSNHSCGRDFNMKNMKSKWLAEKYVQKFRSDPKRNVKGFTIDAMQDLRINVSRDQAYRAKRKALKQIEGSPALQYAMLQDYACEFRKSNPGSTVVLGMNVDQKFEKFYVYFGALKEGFNGGCRPLVGVDGIHLKGPFGGIILTAVGIDPNNNIYPITYAIVAKEMRVTWEWFLTLLKSDLGVFRDDSWCFIFDQKGVVQAFE</sequence>
<evidence type="ECO:0000313" key="3">
    <source>
        <dbReference type="EMBL" id="KAL0444200.1"/>
    </source>
</evidence>
<proteinExistence type="predicted"/>
<protein>
    <recommendedName>
        <fullName evidence="2">Transposase MuDR plant domain-containing protein</fullName>
    </recommendedName>
</protein>
<accession>A0AAW2WS01</accession>
<feature type="domain" description="Transposase MuDR plant" evidence="2">
    <location>
        <begin position="160"/>
        <end position="218"/>
    </location>
</feature>
<name>A0AAW2WS01_9LAMI</name>
<gene>
    <name evidence="3" type="ORF">Slati_2142700</name>
</gene>
<reference evidence="3" key="1">
    <citation type="submission" date="2020-06" db="EMBL/GenBank/DDBJ databases">
        <authorList>
            <person name="Li T."/>
            <person name="Hu X."/>
            <person name="Zhang T."/>
            <person name="Song X."/>
            <person name="Zhang H."/>
            <person name="Dai N."/>
            <person name="Sheng W."/>
            <person name="Hou X."/>
            <person name="Wei L."/>
        </authorList>
    </citation>
    <scope>NUCLEOTIDE SEQUENCE</scope>
    <source>
        <strain evidence="3">KEN1</strain>
        <tissue evidence="3">Leaf</tissue>
    </source>
</reference>
<feature type="compositionally biased region" description="Basic and acidic residues" evidence="1">
    <location>
        <begin position="63"/>
        <end position="72"/>
    </location>
</feature>
<dbReference type="PANTHER" id="PTHR31973:SF191">
    <property type="entry name" value="OS05G0489400 PROTEIN"/>
    <property type="match status" value="1"/>
</dbReference>
<dbReference type="Pfam" id="PF03108">
    <property type="entry name" value="DBD_Tnp_Mut"/>
    <property type="match status" value="1"/>
</dbReference>
<dbReference type="EMBL" id="JACGWN010000007">
    <property type="protein sequence ID" value="KAL0444200.1"/>
    <property type="molecule type" value="Genomic_DNA"/>
</dbReference>
<dbReference type="InterPro" id="IPR004332">
    <property type="entry name" value="Transposase_MuDR"/>
</dbReference>
<reference evidence="3" key="2">
    <citation type="journal article" date="2024" name="Plant">
        <title>Genomic evolution and insights into agronomic trait innovations of Sesamum species.</title>
        <authorList>
            <person name="Miao H."/>
            <person name="Wang L."/>
            <person name="Qu L."/>
            <person name="Liu H."/>
            <person name="Sun Y."/>
            <person name="Le M."/>
            <person name="Wang Q."/>
            <person name="Wei S."/>
            <person name="Zheng Y."/>
            <person name="Lin W."/>
            <person name="Duan Y."/>
            <person name="Cao H."/>
            <person name="Xiong S."/>
            <person name="Wang X."/>
            <person name="Wei L."/>
            <person name="Li C."/>
            <person name="Ma Q."/>
            <person name="Ju M."/>
            <person name="Zhao R."/>
            <person name="Li G."/>
            <person name="Mu C."/>
            <person name="Tian Q."/>
            <person name="Mei H."/>
            <person name="Zhang T."/>
            <person name="Gao T."/>
            <person name="Zhang H."/>
        </authorList>
    </citation>
    <scope>NUCLEOTIDE SEQUENCE</scope>
    <source>
        <strain evidence="3">KEN1</strain>
    </source>
</reference>
<evidence type="ECO:0000259" key="2">
    <source>
        <dbReference type="Pfam" id="PF03108"/>
    </source>
</evidence>
<dbReference type="AlphaFoldDB" id="A0AAW2WS01"/>
<feature type="compositionally biased region" description="Basic and acidic residues" evidence="1">
    <location>
        <begin position="83"/>
        <end position="107"/>
    </location>
</feature>
<feature type="region of interest" description="Disordered" evidence="1">
    <location>
        <begin position="60"/>
        <end position="139"/>
    </location>
</feature>
<comment type="caution">
    <text evidence="3">The sequence shown here is derived from an EMBL/GenBank/DDBJ whole genome shotgun (WGS) entry which is preliminary data.</text>
</comment>
<dbReference type="PANTHER" id="PTHR31973">
    <property type="entry name" value="POLYPROTEIN, PUTATIVE-RELATED"/>
    <property type="match status" value="1"/>
</dbReference>